<dbReference type="RefSeq" id="WP_065306827.1">
    <property type="nucleotide sequence ID" value="NZ_LOCQ01000046.1"/>
</dbReference>
<comment type="caution">
    <text evidence="1">The sequence shown here is derived from an EMBL/GenBank/DDBJ whole genome shotgun (WGS) entry which is preliminary data.</text>
</comment>
<keyword evidence="2" id="KW-1185">Reference proteome</keyword>
<proteinExistence type="predicted"/>
<sequence>MRPVPALIALAALAALAYGCWPVPEVAPAVLAPASAGRSLSSYFNLGASPAPVAAVTSAAPGLEQQLARLAASGSPDDAYAAYQLIDNCIMFQKEGRLPLLEFERGSDMTAEEKAAQQHLCADLTERQKTTRLELLAQAAKAGVPGASTRFFEEGPFGDRSALRSRPDDPLVLAWKQQAIAQLTAQAEQAELSSLSTLMIAYLTDGEVSKKDAPKAYGYLLALRMVHDDILTPGSTNPYQDNYWHGLRDELTPEQQALAMEKANAIAARFRQHTGRPAHG</sequence>
<evidence type="ECO:0000313" key="2">
    <source>
        <dbReference type="Proteomes" id="UP000092713"/>
    </source>
</evidence>
<dbReference type="STRING" id="1747903.ASR47_101746"/>
<reference evidence="1 2" key="1">
    <citation type="submission" date="2016-04" db="EMBL/GenBank/DDBJ databases">
        <title>Draft genome sequence of Janthinobacterium psychrotolerans sp. nov., isolated from freshwater sediments in Denmark.</title>
        <authorList>
            <person name="Gong X."/>
            <person name="Skrivergaard S."/>
            <person name="Korsgaard B.S."/>
            <person name="Schreiber L."/>
            <person name="Marshall I.P."/>
            <person name="Finster K."/>
            <person name="Schramm A."/>
        </authorList>
    </citation>
    <scope>NUCLEOTIDE SEQUENCE [LARGE SCALE GENOMIC DNA]</scope>
    <source>
        <strain evidence="1 2">S3-2</strain>
    </source>
</reference>
<dbReference type="EMBL" id="LOCQ01000046">
    <property type="protein sequence ID" value="OBV40546.1"/>
    <property type="molecule type" value="Genomic_DNA"/>
</dbReference>
<evidence type="ECO:0000313" key="1">
    <source>
        <dbReference type="EMBL" id="OBV40546.1"/>
    </source>
</evidence>
<dbReference type="PROSITE" id="PS51257">
    <property type="entry name" value="PROKAR_LIPOPROTEIN"/>
    <property type="match status" value="1"/>
</dbReference>
<name>A0A1A7C3L1_9BURK</name>
<gene>
    <name evidence="1" type="ORF">ASR47_101746</name>
</gene>
<dbReference type="Proteomes" id="UP000092713">
    <property type="component" value="Unassembled WGS sequence"/>
</dbReference>
<evidence type="ECO:0008006" key="3">
    <source>
        <dbReference type="Google" id="ProtNLM"/>
    </source>
</evidence>
<protein>
    <recommendedName>
        <fullName evidence="3">Sel1 repeat family protein</fullName>
    </recommendedName>
</protein>
<organism evidence="1 2">
    <name type="scientific">Janthinobacterium psychrotolerans</name>
    <dbReference type="NCBI Taxonomy" id="1747903"/>
    <lineage>
        <taxon>Bacteria</taxon>
        <taxon>Pseudomonadati</taxon>
        <taxon>Pseudomonadota</taxon>
        <taxon>Betaproteobacteria</taxon>
        <taxon>Burkholderiales</taxon>
        <taxon>Oxalobacteraceae</taxon>
        <taxon>Janthinobacterium</taxon>
    </lineage>
</organism>
<dbReference type="AlphaFoldDB" id="A0A1A7C3L1"/>
<accession>A0A1A7C3L1</accession>
<dbReference type="OrthoDB" id="8778683at2"/>